<dbReference type="GO" id="GO:0006508">
    <property type="term" value="P:proteolysis"/>
    <property type="evidence" value="ECO:0007669"/>
    <property type="project" value="UniProtKB-KW"/>
</dbReference>
<dbReference type="OrthoDB" id="7888967at2"/>
<dbReference type="EMBL" id="FNIT01000003">
    <property type="protein sequence ID" value="SDO06657.1"/>
    <property type="molecule type" value="Genomic_DNA"/>
</dbReference>
<feature type="chain" id="PRO_5011701842" evidence="1">
    <location>
        <begin position="22"/>
        <end position="200"/>
    </location>
</feature>
<feature type="signal peptide" evidence="1">
    <location>
        <begin position="1"/>
        <end position="21"/>
    </location>
</feature>
<dbReference type="Pfam" id="PF06037">
    <property type="entry name" value="DUF922"/>
    <property type="match status" value="1"/>
</dbReference>
<reference evidence="2 3" key="1">
    <citation type="submission" date="2016-10" db="EMBL/GenBank/DDBJ databases">
        <authorList>
            <person name="de Groot N.N."/>
        </authorList>
    </citation>
    <scope>NUCLEOTIDE SEQUENCE [LARGE SCALE GENOMIC DNA]</scope>
    <source>
        <strain evidence="3">L7-484,KACC 16230,DSM 25025</strain>
    </source>
</reference>
<dbReference type="STRING" id="1166073.SAMN05192530_103140"/>
<accession>A0A1H0GIA4</accession>
<proteinExistence type="predicted"/>
<organism evidence="2 3">
    <name type="scientific">Aureimonas jatrophae</name>
    <dbReference type="NCBI Taxonomy" id="1166073"/>
    <lineage>
        <taxon>Bacteria</taxon>
        <taxon>Pseudomonadati</taxon>
        <taxon>Pseudomonadota</taxon>
        <taxon>Alphaproteobacteria</taxon>
        <taxon>Hyphomicrobiales</taxon>
        <taxon>Aurantimonadaceae</taxon>
        <taxon>Aureimonas</taxon>
    </lineage>
</organism>
<dbReference type="AlphaFoldDB" id="A0A1H0GIA4"/>
<keyword evidence="3" id="KW-1185">Reference proteome</keyword>
<dbReference type="InterPro" id="IPR010321">
    <property type="entry name" value="DUF922"/>
</dbReference>
<sequence>MKFAVVMTSIVAMSVAVPAMAGQVKERTTYFMVRGSTFDELEHAMGMQGPQLRSGGERHAGSTEVSFDGNATYRTVNGRCAVDRASYRLSLHQTLPRWNAPKGADARTKVLWKTFRDDVVTHENQHSTIAKSALKRIEDTVRELPPMADCAQMESKVNAAVRSIIQRHDRDQLAFDRSESRAIDARLARELRRNLASADR</sequence>
<dbReference type="RefSeq" id="WP_090671818.1">
    <property type="nucleotide sequence ID" value="NZ_FNIT01000003.1"/>
</dbReference>
<evidence type="ECO:0000313" key="3">
    <source>
        <dbReference type="Proteomes" id="UP000198793"/>
    </source>
</evidence>
<name>A0A1H0GIA4_9HYPH</name>
<gene>
    <name evidence="2" type="ORF">SAMN05192530_103140</name>
</gene>
<evidence type="ECO:0000256" key="1">
    <source>
        <dbReference type="SAM" id="SignalP"/>
    </source>
</evidence>
<keyword evidence="2" id="KW-0645">Protease</keyword>
<dbReference type="Proteomes" id="UP000198793">
    <property type="component" value="Unassembled WGS sequence"/>
</dbReference>
<keyword evidence="2" id="KW-0378">Hydrolase</keyword>
<keyword evidence="1" id="KW-0732">Signal</keyword>
<evidence type="ECO:0000313" key="2">
    <source>
        <dbReference type="EMBL" id="SDO06657.1"/>
    </source>
</evidence>
<dbReference type="GO" id="GO:0008233">
    <property type="term" value="F:peptidase activity"/>
    <property type="evidence" value="ECO:0007669"/>
    <property type="project" value="UniProtKB-KW"/>
</dbReference>
<protein>
    <submittedName>
        <fullName evidence="2">Predicted secreted Zn-dependent protease</fullName>
    </submittedName>
</protein>